<keyword evidence="2 4" id="KW-1133">Transmembrane helix</keyword>
<proteinExistence type="predicted"/>
<keyword evidence="1 4" id="KW-0812">Transmembrane</keyword>
<dbReference type="GO" id="GO:0022857">
    <property type="term" value="F:transmembrane transporter activity"/>
    <property type="evidence" value="ECO:0007669"/>
    <property type="project" value="InterPro"/>
</dbReference>
<organism evidence="6 7">
    <name type="scientific">Paracoccus tibetensis</name>
    <dbReference type="NCBI Taxonomy" id="336292"/>
    <lineage>
        <taxon>Bacteria</taxon>
        <taxon>Pseudomonadati</taxon>
        <taxon>Pseudomonadota</taxon>
        <taxon>Alphaproteobacteria</taxon>
        <taxon>Rhodobacterales</taxon>
        <taxon>Paracoccaceae</taxon>
        <taxon>Paracoccus</taxon>
    </lineage>
</organism>
<sequence length="418" mass="43906">MSANARLFTPVLIGGSLILLINFALRASFGVFQIPVAEDFGWPRAEFSLAIAIQNLAWGIGQPIFGALAERWGDRWAIILGALLYSAGLILTAFATTPAGVQLLEIMVGFGIAGTGFGVILAVVGRAASDENRSLALGIATAAGSAGQVFGAPLAEILLAFYHWQSVFIIFGVIVLSTMFFLPMLGSGRPASPATLEASMGTVLKRAFRDPSYLMIFAGFFSCGYQLGFITAHFPAMITEMCGPIEPGGMLAGLGITTTSALGAVAISLIGLANIGGAIFAGWLGKRYTKKYLLAGIYTLRTIAAAAFILNPITPASVIVFSLVMGALWLATVPLTSGLVAYIYGLRYMGTLYGFVFLSHQIGSFLGVWLGGWLYDVSGDYLLVWWIGVGVGAFSALIHLPVREAPLRMPAPAAAAAA</sequence>
<dbReference type="PANTHER" id="PTHR11360">
    <property type="entry name" value="MONOCARBOXYLATE TRANSPORTER"/>
    <property type="match status" value="1"/>
</dbReference>
<dbReference type="STRING" id="336292.SAMN05660710_01111"/>
<feature type="transmembrane region" description="Helical" evidence="4">
    <location>
        <begin position="213"/>
        <end position="234"/>
    </location>
</feature>
<keyword evidence="7" id="KW-1185">Reference proteome</keyword>
<dbReference type="EMBL" id="FMVT01000003">
    <property type="protein sequence ID" value="SCY27062.1"/>
    <property type="molecule type" value="Genomic_DNA"/>
</dbReference>
<evidence type="ECO:0000256" key="2">
    <source>
        <dbReference type="ARBA" id="ARBA00022989"/>
    </source>
</evidence>
<feature type="transmembrane region" description="Helical" evidence="4">
    <location>
        <begin position="352"/>
        <end position="375"/>
    </location>
</feature>
<accession>A0A1G5EJD7</accession>
<evidence type="ECO:0000256" key="3">
    <source>
        <dbReference type="ARBA" id="ARBA00023136"/>
    </source>
</evidence>
<feature type="transmembrane region" description="Helical" evidence="4">
    <location>
        <begin position="292"/>
        <end position="313"/>
    </location>
</feature>
<dbReference type="RefSeq" id="WP_090741098.1">
    <property type="nucleotide sequence ID" value="NZ_FMVT01000003.1"/>
</dbReference>
<dbReference type="SUPFAM" id="SSF103473">
    <property type="entry name" value="MFS general substrate transporter"/>
    <property type="match status" value="1"/>
</dbReference>
<evidence type="ECO:0000313" key="6">
    <source>
        <dbReference type="EMBL" id="SCY27062.1"/>
    </source>
</evidence>
<evidence type="ECO:0000256" key="4">
    <source>
        <dbReference type="SAM" id="Phobius"/>
    </source>
</evidence>
<feature type="transmembrane region" description="Helical" evidence="4">
    <location>
        <begin position="319"/>
        <end position="345"/>
    </location>
</feature>
<dbReference type="Proteomes" id="UP000199502">
    <property type="component" value="Unassembled WGS sequence"/>
</dbReference>
<dbReference type="Gene3D" id="1.20.1250.20">
    <property type="entry name" value="MFS general substrate transporter like domains"/>
    <property type="match status" value="2"/>
</dbReference>
<dbReference type="InterPro" id="IPR036259">
    <property type="entry name" value="MFS_trans_sf"/>
</dbReference>
<gene>
    <name evidence="6" type="ORF">SAMN05660710_01111</name>
</gene>
<dbReference type="PROSITE" id="PS50850">
    <property type="entry name" value="MFS"/>
    <property type="match status" value="1"/>
</dbReference>
<evidence type="ECO:0000259" key="5">
    <source>
        <dbReference type="PROSITE" id="PS50850"/>
    </source>
</evidence>
<protein>
    <submittedName>
        <fullName evidence="6">Predicted arabinose efflux permease, MFS family</fullName>
    </submittedName>
</protein>
<dbReference type="InterPro" id="IPR011701">
    <property type="entry name" value="MFS"/>
</dbReference>
<dbReference type="InterPro" id="IPR050327">
    <property type="entry name" value="Proton-linked_MCT"/>
</dbReference>
<feature type="transmembrane region" description="Helical" evidence="4">
    <location>
        <begin position="135"/>
        <end position="155"/>
    </location>
</feature>
<evidence type="ECO:0000256" key="1">
    <source>
        <dbReference type="ARBA" id="ARBA00022692"/>
    </source>
</evidence>
<feature type="transmembrane region" description="Helical" evidence="4">
    <location>
        <begin position="7"/>
        <end position="27"/>
    </location>
</feature>
<keyword evidence="3 4" id="KW-0472">Membrane</keyword>
<feature type="transmembrane region" description="Helical" evidence="4">
    <location>
        <begin position="47"/>
        <end position="69"/>
    </location>
</feature>
<feature type="transmembrane region" description="Helical" evidence="4">
    <location>
        <begin position="161"/>
        <end position="182"/>
    </location>
</feature>
<feature type="transmembrane region" description="Helical" evidence="4">
    <location>
        <begin position="254"/>
        <end position="280"/>
    </location>
</feature>
<dbReference type="Pfam" id="PF07690">
    <property type="entry name" value="MFS_1"/>
    <property type="match status" value="1"/>
</dbReference>
<dbReference type="InterPro" id="IPR020846">
    <property type="entry name" value="MFS_dom"/>
</dbReference>
<dbReference type="AlphaFoldDB" id="A0A1G5EJD7"/>
<dbReference type="PANTHER" id="PTHR11360:SF284">
    <property type="entry name" value="EG:103B4.3 PROTEIN-RELATED"/>
    <property type="match status" value="1"/>
</dbReference>
<name>A0A1G5EJD7_9RHOB</name>
<feature type="transmembrane region" description="Helical" evidence="4">
    <location>
        <begin position="101"/>
        <end position="123"/>
    </location>
</feature>
<evidence type="ECO:0000313" key="7">
    <source>
        <dbReference type="Proteomes" id="UP000199502"/>
    </source>
</evidence>
<reference evidence="6 7" key="1">
    <citation type="submission" date="2016-10" db="EMBL/GenBank/DDBJ databases">
        <authorList>
            <person name="de Groot N.N."/>
        </authorList>
    </citation>
    <scope>NUCLEOTIDE SEQUENCE [LARGE SCALE GENOMIC DNA]</scope>
    <source>
        <strain evidence="6 7">CGMCC 1.8925</strain>
    </source>
</reference>
<feature type="transmembrane region" description="Helical" evidence="4">
    <location>
        <begin position="381"/>
        <end position="400"/>
    </location>
</feature>
<feature type="transmembrane region" description="Helical" evidence="4">
    <location>
        <begin position="76"/>
        <end position="95"/>
    </location>
</feature>
<feature type="domain" description="Major facilitator superfamily (MFS) profile" evidence="5">
    <location>
        <begin position="8"/>
        <end position="404"/>
    </location>
</feature>
<dbReference type="OrthoDB" id="146345at2"/>
<dbReference type="CDD" id="cd17355">
    <property type="entry name" value="MFS_YcxA_like"/>
    <property type="match status" value="1"/>
</dbReference>